<dbReference type="Proteomes" id="UP000039865">
    <property type="component" value="Unassembled WGS sequence"/>
</dbReference>
<accession>A0A078A0R9</accession>
<dbReference type="AlphaFoldDB" id="A0A078A0R9"/>
<dbReference type="SMART" id="SM00487">
    <property type="entry name" value="DEXDc"/>
    <property type="match status" value="1"/>
</dbReference>
<dbReference type="GO" id="GO:0003724">
    <property type="term" value="F:RNA helicase activity"/>
    <property type="evidence" value="ECO:0007669"/>
    <property type="project" value="UniProtKB-EC"/>
</dbReference>
<dbReference type="PANTHER" id="PTHR47958">
    <property type="entry name" value="ATP-DEPENDENT RNA HELICASE DBP3"/>
    <property type="match status" value="1"/>
</dbReference>
<dbReference type="FunCoup" id="A0A078A0R9">
    <property type="interactions" value="604"/>
</dbReference>
<dbReference type="GO" id="GO:0003676">
    <property type="term" value="F:nucleic acid binding"/>
    <property type="evidence" value="ECO:0007669"/>
    <property type="project" value="InterPro"/>
</dbReference>
<evidence type="ECO:0000313" key="14">
    <source>
        <dbReference type="Proteomes" id="UP000039865"/>
    </source>
</evidence>
<dbReference type="EC" id="3.6.4.13" evidence="2"/>
<keyword evidence="4" id="KW-0378">Hydrolase</keyword>
<dbReference type="OrthoDB" id="10265785at2759"/>
<comment type="similarity">
    <text evidence="8">Belongs to the DEAD box helicase family. DECD subfamily.</text>
</comment>
<dbReference type="EMBL" id="CCKQ01003915">
    <property type="protein sequence ID" value="CDW75053.1"/>
    <property type="molecule type" value="Genomic_DNA"/>
</dbReference>
<dbReference type="OMA" id="YAHVEPK"/>
<comment type="subcellular location">
    <subcellularLocation>
        <location evidence="1">Nucleus</location>
    </subcellularLocation>
</comment>
<dbReference type="PROSITE" id="PS51195">
    <property type="entry name" value="Q_MOTIF"/>
    <property type="match status" value="1"/>
</dbReference>
<dbReference type="Gene3D" id="3.40.50.300">
    <property type="entry name" value="P-loop containing nucleotide triphosphate hydrolases"/>
    <property type="match status" value="2"/>
</dbReference>
<dbReference type="CDD" id="cd18787">
    <property type="entry name" value="SF2_C_DEAD"/>
    <property type="match status" value="1"/>
</dbReference>
<dbReference type="SMART" id="SM00490">
    <property type="entry name" value="HELICc"/>
    <property type="match status" value="1"/>
</dbReference>
<dbReference type="GO" id="GO:0005524">
    <property type="term" value="F:ATP binding"/>
    <property type="evidence" value="ECO:0007669"/>
    <property type="project" value="UniProtKB-KW"/>
</dbReference>
<evidence type="ECO:0000259" key="11">
    <source>
        <dbReference type="PROSITE" id="PS51194"/>
    </source>
</evidence>
<dbReference type="InterPro" id="IPR027417">
    <property type="entry name" value="P-loop_NTPase"/>
</dbReference>
<evidence type="ECO:0000259" key="12">
    <source>
        <dbReference type="PROSITE" id="PS51195"/>
    </source>
</evidence>
<evidence type="ECO:0000256" key="3">
    <source>
        <dbReference type="ARBA" id="ARBA00022741"/>
    </source>
</evidence>
<keyword evidence="6" id="KW-0067">ATP-binding</keyword>
<evidence type="ECO:0000256" key="6">
    <source>
        <dbReference type="ARBA" id="ARBA00022840"/>
    </source>
</evidence>
<dbReference type="GO" id="GO:0005634">
    <property type="term" value="C:nucleus"/>
    <property type="evidence" value="ECO:0007669"/>
    <property type="project" value="UniProtKB-SubCell"/>
</dbReference>
<sequence length="459" mass="52995">MAQLQRSSAMHLNQREVRLLQRHYFLFGQALNIFDQMASKEELIPDYEYELDENHEEEKTNGANGNKVTAYSGVHSAGFKDLLLKPQLQRAIIECGFEHPSEVQQECIPQAMIGVDVLCQAKSGMGKTAVFVLTILHQLPEDPKPISALILCHTRELAYQIKQEFTRFTQFLPEIRTEVIFGGQPIKDQVNMLKGLKPPHIVVGTPGRIKHLVKEKALDLSGLKIFVLDECDRMLEETDMRSDVQQIFMATPHQKQVMMFSATFPNECKNIARKFMKNPFEIFIDNQNKMILHGLKQYYIKLEDNQKIKKLTDLLDSLMFNQVIIFVQSIKHATKLDEILRRDNFPSICIHGDLPQEERIKRYQDFKKFNHRIIVATDIFGRGIDIERINVVFNFDMPDSSDQYLHRVCRAGRFGTKGLSISFISSPTEQETLDAIQKRFEVKIEELPTTIDVSTYMNN</sequence>
<reference evidence="13 14" key="1">
    <citation type="submission" date="2014-06" db="EMBL/GenBank/DDBJ databases">
        <authorList>
            <person name="Swart Estienne"/>
        </authorList>
    </citation>
    <scope>NUCLEOTIDE SEQUENCE [LARGE SCALE GENOMIC DNA]</scope>
    <source>
        <strain evidence="13 14">130c</strain>
    </source>
</reference>
<organism evidence="13 14">
    <name type="scientific">Stylonychia lemnae</name>
    <name type="common">Ciliate</name>
    <dbReference type="NCBI Taxonomy" id="5949"/>
    <lineage>
        <taxon>Eukaryota</taxon>
        <taxon>Sar</taxon>
        <taxon>Alveolata</taxon>
        <taxon>Ciliophora</taxon>
        <taxon>Intramacronucleata</taxon>
        <taxon>Spirotrichea</taxon>
        <taxon>Stichotrichia</taxon>
        <taxon>Sporadotrichida</taxon>
        <taxon>Oxytrichidae</taxon>
        <taxon>Stylonychinae</taxon>
        <taxon>Stylonychia</taxon>
    </lineage>
</organism>
<evidence type="ECO:0000313" key="13">
    <source>
        <dbReference type="EMBL" id="CDW75053.1"/>
    </source>
</evidence>
<keyword evidence="3" id="KW-0547">Nucleotide-binding</keyword>
<name>A0A078A0R9_STYLE</name>
<dbReference type="CDD" id="cd17950">
    <property type="entry name" value="DEADc_DDX39"/>
    <property type="match status" value="1"/>
</dbReference>
<dbReference type="InterPro" id="IPR001650">
    <property type="entry name" value="Helicase_C-like"/>
</dbReference>
<keyword evidence="7" id="KW-0539">Nucleus</keyword>
<keyword evidence="5 13" id="KW-0347">Helicase</keyword>
<dbReference type="InterPro" id="IPR014001">
    <property type="entry name" value="Helicase_ATP-bd"/>
</dbReference>
<evidence type="ECO:0000256" key="5">
    <source>
        <dbReference type="ARBA" id="ARBA00022806"/>
    </source>
</evidence>
<gene>
    <name evidence="13" type="primary">Contig1855.g2005</name>
    <name evidence="13" type="ORF">STYLEM_4039</name>
</gene>
<proteinExistence type="inferred from homology"/>
<evidence type="ECO:0000256" key="2">
    <source>
        <dbReference type="ARBA" id="ARBA00012552"/>
    </source>
</evidence>
<evidence type="ECO:0000256" key="8">
    <source>
        <dbReference type="ARBA" id="ARBA00038213"/>
    </source>
</evidence>
<dbReference type="PROSITE" id="PS51192">
    <property type="entry name" value="HELICASE_ATP_BIND_1"/>
    <property type="match status" value="1"/>
</dbReference>
<evidence type="ECO:0000256" key="1">
    <source>
        <dbReference type="ARBA" id="ARBA00004123"/>
    </source>
</evidence>
<feature type="domain" description="Helicase ATP-binding" evidence="10">
    <location>
        <begin position="108"/>
        <end position="282"/>
    </location>
</feature>
<evidence type="ECO:0000256" key="7">
    <source>
        <dbReference type="ARBA" id="ARBA00023242"/>
    </source>
</evidence>
<evidence type="ECO:0000259" key="10">
    <source>
        <dbReference type="PROSITE" id="PS51192"/>
    </source>
</evidence>
<dbReference type="InParanoid" id="A0A078A0R9"/>
<evidence type="ECO:0000256" key="4">
    <source>
        <dbReference type="ARBA" id="ARBA00022801"/>
    </source>
</evidence>
<keyword evidence="14" id="KW-1185">Reference proteome</keyword>
<feature type="domain" description="Helicase C-terminal" evidence="11">
    <location>
        <begin position="294"/>
        <end position="455"/>
    </location>
</feature>
<dbReference type="SUPFAM" id="SSF52540">
    <property type="entry name" value="P-loop containing nucleoside triphosphate hydrolases"/>
    <property type="match status" value="1"/>
</dbReference>
<dbReference type="FunFam" id="3.40.50.300:FF:000111">
    <property type="entry name" value="DEAD-box ATP-dependent RNA helicase"/>
    <property type="match status" value="1"/>
</dbReference>
<dbReference type="InterPro" id="IPR014014">
    <property type="entry name" value="RNA_helicase_DEAD_Q_motif"/>
</dbReference>
<dbReference type="InterPro" id="IPR011545">
    <property type="entry name" value="DEAD/DEAH_box_helicase_dom"/>
</dbReference>
<protein>
    <recommendedName>
        <fullName evidence="2">RNA helicase</fullName>
        <ecNumber evidence="2">3.6.4.13</ecNumber>
    </recommendedName>
</protein>
<feature type="short sequence motif" description="Q motif" evidence="9">
    <location>
        <begin position="77"/>
        <end position="105"/>
    </location>
</feature>
<dbReference type="PROSITE" id="PS51194">
    <property type="entry name" value="HELICASE_CTER"/>
    <property type="match status" value="1"/>
</dbReference>
<dbReference type="Pfam" id="PF00270">
    <property type="entry name" value="DEAD"/>
    <property type="match status" value="1"/>
</dbReference>
<dbReference type="Pfam" id="PF00271">
    <property type="entry name" value="Helicase_C"/>
    <property type="match status" value="1"/>
</dbReference>
<feature type="domain" description="DEAD-box RNA helicase Q" evidence="12">
    <location>
        <begin position="77"/>
        <end position="105"/>
    </location>
</feature>
<evidence type="ECO:0000256" key="9">
    <source>
        <dbReference type="PROSITE-ProRule" id="PRU00552"/>
    </source>
</evidence>
<dbReference type="GO" id="GO:0016787">
    <property type="term" value="F:hydrolase activity"/>
    <property type="evidence" value="ECO:0007669"/>
    <property type="project" value="UniProtKB-KW"/>
</dbReference>